<dbReference type="EMBL" id="ML170245">
    <property type="protein sequence ID" value="TDL16363.1"/>
    <property type="molecule type" value="Genomic_DNA"/>
</dbReference>
<accession>A0A4Y7PLQ4</accession>
<dbReference type="Proteomes" id="UP000294933">
    <property type="component" value="Unassembled WGS sequence"/>
</dbReference>
<dbReference type="VEuPathDB" id="FungiDB:BD410DRAFT_731489"/>
<dbReference type="STRING" id="50990.A0A4Y7PLQ4"/>
<keyword evidence="2" id="KW-1185">Reference proteome</keyword>
<gene>
    <name evidence="1" type="ORF">BD410DRAFT_731489</name>
</gene>
<proteinExistence type="predicted"/>
<evidence type="ECO:0000313" key="2">
    <source>
        <dbReference type="Proteomes" id="UP000294933"/>
    </source>
</evidence>
<name>A0A4Y7PLQ4_9AGAM</name>
<sequence length="274" mass="31245">MVKEKTLKYGRVWNRKELVACKIRFDSADASTFFRMTQLPQLTLSPIILNNIDKPDEPLEMEVGLYFVYMKGAMELGQSWSVVWDFLEFMLLRVFSYAFPFRTLVRRPEMSFIMNGKEIVVRDTIVLKLLKEGEYVFVAEMHGNPTVDHEPKLIARALAALTHNNQKRASRGLPNLRSQTFCGILITGTAPVFYQIPITQDLLSAIAAGKRPKDVTVVRKFTPPVENPAAYIQKGMIPLDNRRIILQCFAAFKDLLVRHIPHGHCPVLTIILKA</sequence>
<dbReference type="AlphaFoldDB" id="A0A4Y7PLQ4"/>
<organism evidence="1 2">
    <name type="scientific">Rickenella mellea</name>
    <dbReference type="NCBI Taxonomy" id="50990"/>
    <lineage>
        <taxon>Eukaryota</taxon>
        <taxon>Fungi</taxon>
        <taxon>Dikarya</taxon>
        <taxon>Basidiomycota</taxon>
        <taxon>Agaricomycotina</taxon>
        <taxon>Agaricomycetes</taxon>
        <taxon>Hymenochaetales</taxon>
        <taxon>Rickenellaceae</taxon>
        <taxon>Rickenella</taxon>
    </lineage>
</organism>
<reference evidence="1 2" key="1">
    <citation type="submission" date="2018-06" db="EMBL/GenBank/DDBJ databases">
        <title>A transcriptomic atlas of mushroom development highlights an independent origin of complex multicellularity.</title>
        <authorList>
            <consortium name="DOE Joint Genome Institute"/>
            <person name="Krizsan K."/>
            <person name="Almasi E."/>
            <person name="Merenyi Z."/>
            <person name="Sahu N."/>
            <person name="Viragh M."/>
            <person name="Koszo T."/>
            <person name="Mondo S."/>
            <person name="Kiss B."/>
            <person name="Balint B."/>
            <person name="Kues U."/>
            <person name="Barry K."/>
            <person name="Hegedus J.C."/>
            <person name="Henrissat B."/>
            <person name="Johnson J."/>
            <person name="Lipzen A."/>
            <person name="Ohm R."/>
            <person name="Nagy I."/>
            <person name="Pangilinan J."/>
            <person name="Yan J."/>
            <person name="Xiong Y."/>
            <person name="Grigoriev I.V."/>
            <person name="Hibbett D.S."/>
            <person name="Nagy L.G."/>
        </authorList>
    </citation>
    <scope>NUCLEOTIDE SEQUENCE [LARGE SCALE GENOMIC DNA]</scope>
    <source>
        <strain evidence="1 2">SZMC22713</strain>
    </source>
</reference>
<evidence type="ECO:0000313" key="1">
    <source>
        <dbReference type="EMBL" id="TDL16363.1"/>
    </source>
</evidence>
<protein>
    <recommendedName>
        <fullName evidence="3">Fungal-type protein kinase domain-containing protein</fullName>
    </recommendedName>
</protein>
<evidence type="ECO:0008006" key="3">
    <source>
        <dbReference type="Google" id="ProtNLM"/>
    </source>
</evidence>
<dbReference type="OrthoDB" id="3213671at2759"/>